<accession>A0A5N6YSQ3</accession>
<evidence type="ECO:0000313" key="1">
    <source>
        <dbReference type="EMBL" id="KAE8348158.1"/>
    </source>
</evidence>
<dbReference type="EMBL" id="ML739703">
    <property type="protein sequence ID" value="KAE8348158.1"/>
    <property type="molecule type" value="Genomic_DNA"/>
</dbReference>
<sequence length="307" mass="35720">MSVTVHSVIVDPDVLIPKGEYVKGREDYYCFDLERLTPWVFEHTHIADSDCTEFWPHERGDFRDFFWLLNTYYAELNEGSEKDIIHALKVSETIMLPKKNWKVSRREYFANFMRSQGMLLRVLVETIYYNLKDYILQTPRLYFPVSRFKQTYVIGGERYAATPDGAAMIDPQEQRLPIISFVGWYEGQTWNEFLAEILSIMLGQLAKNYNADSQDQEVFIIGFYGRCIYIARGYFTSDLISQAHLKGCKDETIEIQFTRGYNLSLKKDWLEAITTLARLLQYLLSGNAKISALKTYLHMSASSNACI</sequence>
<keyword evidence="2" id="KW-1185">Reference proteome</keyword>
<name>A0A5N6YSQ3_9EURO</name>
<protein>
    <submittedName>
        <fullName evidence="1">Uncharacterized protein</fullName>
    </submittedName>
</protein>
<organism evidence="1 2">
    <name type="scientific">Aspergillus coremiiformis</name>
    <dbReference type="NCBI Taxonomy" id="138285"/>
    <lineage>
        <taxon>Eukaryota</taxon>
        <taxon>Fungi</taxon>
        <taxon>Dikarya</taxon>
        <taxon>Ascomycota</taxon>
        <taxon>Pezizomycotina</taxon>
        <taxon>Eurotiomycetes</taxon>
        <taxon>Eurotiomycetidae</taxon>
        <taxon>Eurotiales</taxon>
        <taxon>Aspergillaceae</taxon>
        <taxon>Aspergillus</taxon>
        <taxon>Aspergillus subgen. Circumdati</taxon>
    </lineage>
</organism>
<dbReference type="AlphaFoldDB" id="A0A5N6YSQ3"/>
<evidence type="ECO:0000313" key="2">
    <source>
        <dbReference type="Proteomes" id="UP000327118"/>
    </source>
</evidence>
<gene>
    <name evidence="1" type="ORF">BDV28DRAFT_161598</name>
</gene>
<dbReference type="OrthoDB" id="4497058at2759"/>
<dbReference type="Proteomes" id="UP000327118">
    <property type="component" value="Unassembled WGS sequence"/>
</dbReference>
<reference evidence="2" key="1">
    <citation type="submission" date="2019-04" db="EMBL/GenBank/DDBJ databases">
        <title>Friends and foes A comparative genomics studyof 23 Aspergillus species from section Flavi.</title>
        <authorList>
            <consortium name="DOE Joint Genome Institute"/>
            <person name="Kjaerbolling I."/>
            <person name="Vesth T."/>
            <person name="Frisvad J.C."/>
            <person name="Nybo J.L."/>
            <person name="Theobald S."/>
            <person name="Kildgaard S."/>
            <person name="Isbrandt T."/>
            <person name="Kuo A."/>
            <person name="Sato A."/>
            <person name="Lyhne E.K."/>
            <person name="Kogle M.E."/>
            <person name="Wiebenga A."/>
            <person name="Kun R.S."/>
            <person name="Lubbers R.J."/>
            <person name="Makela M.R."/>
            <person name="Barry K."/>
            <person name="Chovatia M."/>
            <person name="Clum A."/>
            <person name="Daum C."/>
            <person name="Haridas S."/>
            <person name="He G."/>
            <person name="LaButti K."/>
            <person name="Lipzen A."/>
            <person name="Mondo S."/>
            <person name="Riley R."/>
            <person name="Salamov A."/>
            <person name="Simmons B.A."/>
            <person name="Magnuson J.K."/>
            <person name="Henrissat B."/>
            <person name="Mortensen U.H."/>
            <person name="Larsen T.O."/>
            <person name="Devries R.P."/>
            <person name="Grigoriev I.V."/>
            <person name="Machida M."/>
            <person name="Baker S.E."/>
            <person name="Andersen M.R."/>
        </authorList>
    </citation>
    <scope>NUCLEOTIDE SEQUENCE [LARGE SCALE GENOMIC DNA]</scope>
    <source>
        <strain evidence="2">CBS 553.77</strain>
    </source>
</reference>
<proteinExistence type="predicted"/>